<proteinExistence type="predicted"/>
<organism evidence="1 2">
    <name type="scientific">Romanomermis culicivorax</name>
    <name type="common">Nematode worm</name>
    <dbReference type="NCBI Taxonomy" id="13658"/>
    <lineage>
        <taxon>Eukaryota</taxon>
        <taxon>Metazoa</taxon>
        <taxon>Ecdysozoa</taxon>
        <taxon>Nematoda</taxon>
        <taxon>Enoplea</taxon>
        <taxon>Dorylaimia</taxon>
        <taxon>Mermithida</taxon>
        <taxon>Mermithoidea</taxon>
        <taxon>Mermithidae</taxon>
        <taxon>Romanomermis</taxon>
    </lineage>
</organism>
<accession>A0A915JSK5</accession>
<reference evidence="2" key="1">
    <citation type="submission" date="2022-11" db="UniProtKB">
        <authorList>
            <consortium name="WormBaseParasite"/>
        </authorList>
    </citation>
    <scope>IDENTIFICATION</scope>
</reference>
<evidence type="ECO:0000313" key="1">
    <source>
        <dbReference type="Proteomes" id="UP000887565"/>
    </source>
</evidence>
<dbReference type="Gene3D" id="3.30.420.40">
    <property type="match status" value="1"/>
</dbReference>
<dbReference type="WBParaSite" id="nRc.2.0.1.t29088-RA">
    <property type="protein sequence ID" value="nRc.2.0.1.t29088-RA"/>
    <property type="gene ID" value="nRc.2.0.1.g29088"/>
</dbReference>
<dbReference type="AlphaFoldDB" id="A0A915JSK5"/>
<dbReference type="Proteomes" id="UP000887565">
    <property type="component" value="Unplaced"/>
</dbReference>
<evidence type="ECO:0000313" key="2">
    <source>
        <dbReference type="WBParaSite" id="nRc.2.0.1.t29088-RA"/>
    </source>
</evidence>
<keyword evidence="1" id="KW-1185">Reference proteome</keyword>
<protein>
    <submittedName>
        <fullName evidence="2">Sedoheptulokinase</fullName>
    </submittedName>
</protein>
<sequence length="211" mass="24128">MHGCLLWSKKIFTPKERNDQDIVEWICAGDYSGLLSNLVTWQDERINESFLKTLPLPNSYQRIYSGFGCATLFWLSRNEPDFVRKFDHCGTIVLNIGTSSQIAFQLKENFTPPKVHPASYGDFMSSQQLSESSITYFPYFNDRYLAVAASLNGGNVIMEFARILSDWISEITGTLGKNPDKSVDPKFNRFPVLNERPPKCVRASRYAEIKF</sequence>
<name>A0A915JSK5_ROMCU</name>